<dbReference type="HOGENOM" id="CLU_2498015_0_0_1"/>
<reference evidence="2" key="3">
    <citation type="submission" date="2010-09" db="EMBL/GenBank/DDBJ databases">
        <title>Annotation of Gaeumannomyces graminis var. tritici R3-111a-1.</title>
        <authorList>
            <consortium name="The Broad Institute Genome Sequencing Platform"/>
            <person name="Ma L.-J."/>
            <person name="Dead R."/>
            <person name="Young S.K."/>
            <person name="Zeng Q."/>
            <person name="Gargeya S."/>
            <person name="Fitzgerald M."/>
            <person name="Haas B."/>
            <person name="Abouelleil A."/>
            <person name="Alvarado L."/>
            <person name="Arachchi H.M."/>
            <person name="Berlin A."/>
            <person name="Brown A."/>
            <person name="Chapman S.B."/>
            <person name="Chen Z."/>
            <person name="Dunbar C."/>
            <person name="Freedman E."/>
            <person name="Gearin G."/>
            <person name="Gellesch M."/>
            <person name="Goldberg J."/>
            <person name="Griggs A."/>
            <person name="Gujja S."/>
            <person name="Heiman D."/>
            <person name="Howarth C."/>
            <person name="Larson L."/>
            <person name="Lui A."/>
            <person name="MacDonald P.J.P."/>
            <person name="Mehta T."/>
            <person name="Montmayeur A."/>
            <person name="Murphy C."/>
            <person name="Neiman D."/>
            <person name="Pearson M."/>
            <person name="Priest M."/>
            <person name="Roberts A."/>
            <person name="Saif S."/>
            <person name="Shea T."/>
            <person name="Shenoy N."/>
            <person name="Sisk P."/>
            <person name="Stolte C."/>
            <person name="Sykes S."/>
            <person name="Yandava C."/>
            <person name="Wortman J."/>
            <person name="Nusbaum C."/>
            <person name="Birren B."/>
        </authorList>
    </citation>
    <scope>NUCLEOTIDE SEQUENCE</scope>
    <source>
        <strain evidence="2">R3-111a-1</strain>
    </source>
</reference>
<evidence type="ECO:0000313" key="4">
    <source>
        <dbReference type="Proteomes" id="UP000006039"/>
    </source>
</evidence>
<dbReference type="EnsemblFungi" id="EJT76875">
    <property type="protein sequence ID" value="EJT76875"/>
    <property type="gene ID" value="GGTG_06789"/>
</dbReference>
<keyword evidence="4" id="KW-1185">Reference proteome</keyword>
<protein>
    <submittedName>
        <fullName evidence="2 3">Uncharacterized protein</fullName>
    </submittedName>
</protein>
<name>J3NZU2_GAET3</name>
<dbReference type="AlphaFoldDB" id="J3NZU2"/>
<dbReference type="RefSeq" id="XP_009222875.1">
    <property type="nucleotide sequence ID" value="XM_009224611.1"/>
</dbReference>
<reference evidence="2" key="2">
    <citation type="submission" date="2010-07" db="EMBL/GenBank/DDBJ databases">
        <authorList>
            <consortium name="The Broad Institute Genome Sequencing Platform"/>
            <consortium name="Broad Institute Genome Sequencing Center for Infectious Disease"/>
            <person name="Ma L.-J."/>
            <person name="Dead R."/>
            <person name="Young S."/>
            <person name="Zeng Q."/>
            <person name="Koehrsen M."/>
            <person name="Alvarado L."/>
            <person name="Berlin A."/>
            <person name="Chapman S.B."/>
            <person name="Chen Z."/>
            <person name="Freedman E."/>
            <person name="Gellesch M."/>
            <person name="Goldberg J."/>
            <person name="Griggs A."/>
            <person name="Gujja S."/>
            <person name="Heilman E.R."/>
            <person name="Heiman D."/>
            <person name="Hepburn T."/>
            <person name="Howarth C."/>
            <person name="Jen D."/>
            <person name="Larson L."/>
            <person name="Mehta T."/>
            <person name="Neiman D."/>
            <person name="Pearson M."/>
            <person name="Roberts A."/>
            <person name="Saif S."/>
            <person name="Shea T."/>
            <person name="Shenoy N."/>
            <person name="Sisk P."/>
            <person name="Stolte C."/>
            <person name="Sykes S."/>
            <person name="Walk T."/>
            <person name="White J."/>
            <person name="Yandava C."/>
            <person name="Haas B."/>
            <person name="Nusbaum C."/>
            <person name="Birren B."/>
        </authorList>
    </citation>
    <scope>NUCLEOTIDE SEQUENCE</scope>
    <source>
        <strain evidence="2">R3-111a-1</strain>
    </source>
</reference>
<feature type="compositionally biased region" description="Basic and acidic residues" evidence="1">
    <location>
        <begin position="17"/>
        <end position="39"/>
    </location>
</feature>
<dbReference type="VEuPathDB" id="FungiDB:GGTG_06789"/>
<reference evidence="3" key="5">
    <citation type="submission" date="2018-04" db="UniProtKB">
        <authorList>
            <consortium name="EnsemblFungi"/>
        </authorList>
    </citation>
    <scope>IDENTIFICATION</scope>
    <source>
        <strain evidence="3">R3-111a-1</strain>
    </source>
</reference>
<dbReference type="EMBL" id="GL385397">
    <property type="protein sequence ID" value="EJT76875.1"/>
    <property type="molecule type" value="Genomic_DNA"/>
</dbReference>
<dbReference type="Proteomes" id="UP000006039">
    <property type="component" value="Unassembled WGS sequence"/>
</dbReference>
<gene>
    <name evidence="3" type="primary">20347247</name>
    <name evidence="2" type="ORF">GGTG_06789</name>
</gene>
<evidence type="ECO:0000313" key="2">
    <source>
        <dbReference type="EMBL" id="EJT76875.1"/>
    </source>
</evidence>
<dbReference type="GeneID" id="20347247"/>
<sequence length="86" mass="9639">MKEVEKSSGPGEAIESMPRRLGEAESKWADQENNKDGRGNWKMGKSRSGGSGFLPTLSHAEQEGPSWGREIDKSSDRRRYWTGARK</sequence>
<reference evidence="4" key="1">
    <citation type="submission" date="2010-07" db="EMBL/GenBank/DDBJ databases">
        <title>The genome sequence of Gaeumannomyces graminis var. tritici strain R3-111a-1.</title>
        <authorList>
            <consortium name="The Broad Institute Genome Sequencing Platform"/>
            <person name="Ma L.-J."/>
            <person name="Dead R."/>
            <person name="Young S."/>
            <person name="Zeng Q."/>
            <person name="Koehrsen M."/>
            <person name="Alvarado L."/>
            <person name="Berlin A."/>
            <person name="Chapman S.B."/>
            <person name="Chen Z."/>
            <person name="Freedman E."/>
            <person name="Gellesch M."/>
            <person name="Goldberg J."/>
            <person name="Griggs A."/>
            <person name="Gujja S."/>
            <person name="Heilman E.R."/>
            <person name="Heiman D."/>
            <person name="Hepburn T."/>
            <person name="Howarth C."/>
            <person name="Jen D."/>
            <person name="Larson L."/>
            <person name="Mehta T."/>
            <person name="Neiman D."/>
            <person name="Pearson M."/>
            <person name="Roberts A."/>
            <person name="Saif S."/>
            <person name="Shea T."/>
            <person name="Shenoy N."/>
            <person name="Sisk P."/>
            <person name="Stolte C."/>
            <person name="Sykes S."/>
            <person name="Walk T."/>
            <person name="White J."/>
            <person name="Yandava C."/>
            <person name="Haas B."/>
            <person name="Nusbaum C."/>
            <person name="Birren B."/>
        </authorList>
    </citation>
    <scope>NUCLEOTIDE SEQUENCE [LARGE SCALE GENOMIC DNA]</scope>
    <source>
        <strain evidence="4">R3-111a-1</strain>
    </source>
</reference>
<organism evidence="2">
    <name type="scientific">Gaeumannomyces tritici (strain R3-111a-1)</name>
    <name type="common">Wheat and barley take-all root rot fungus</name>
    <name type="synonym">Gaeumannomyces graminis var. tritici</name>
    <dbReference type="NCBI Taxonomy" id="644352"/>
    <lineage>
        <taxon>Eukaryota</taxon>
        <taxon>Fungi</taxon>
        <taxon>Dikarya</taxon>
        <taxon>Ascomycota</taxon>
        <taxon>Pezizomycotina</taxon>
        <taxon>Sordariomycetes</taxon>
        <taxon>Sordariomycetidae</taxon>
        <taxon>Magnaporthales</taxon>
        <taxon>Magnaporthaceae</taxon>
        <taxon>Gaeumannomyces</taxon>
    </lineage>
</organism>
<reference evidence="3" key="4">
    <citation type="journal article" date="2015" name="G3 (Bethesda)">
        <title>Genome sequences of three phytopathogenic species of the Magnaporthaceae family of fungi.</title>
        <authorList>
            <person name="Okagaki L.H."/>
            <person name="Nunes C.C."/>
            <person name="Sailsbery J."/>
            <person name="Clay B."/>
            <person name="Brown D."/>
            <person name="John T."/>
            <person name="Oh Y."/>
            <person name="Young N."/>
            <person name="Fitzgerald M."/>
            <person name="Haas B.J."/>
            <person name="Zeng Q."/>
            <person name="Young S."/>
            <person name="Adiconis X."/>
            <person name="Fan L."/>
            <person name="Levin J.Z."/>
            <person name="Mitchell T.K."/>
            <person name="Okubara P.A."/>
            <person name="Farman M.L."/>
            <person name="Kohn L.M."/>
            <person name="Birren B."/>
            <person name="Ma L.-J."/>
            <person name="Dean R.A."/>
        </authorList>
    </citation>
    <scope>NUCLEOTIDE SEQUENCE</scope>
    <source>
        <strain evidence="3">R3-111a-1</strain>
    </source>
</reference>
<accession>J3NZU2</accession>
<proteinExistence type="predicted"/>
<feature type="compositionally biased region" description="Basic and acidic residues" evidence="1">
    <location>
        <begin position="69"/>
        <end position="79"/>
    </location>
</feature>
<evidence type="ECO:0000256" key="1">
    <source>
        <dbReference type="SAM" id="MobiDB-lite"/>
    </source>
</evidence>
<evidence type="ECO:0000313" key="3">
    <source>
        <dbReference type="EnsemblFungi" id="EJT76875"/>
    </source>
</evidence>
<feature type="region of interest" description="Disordered" evidence="1">
    <location>
        <begin position="1"/>
        <end position="86"/>
    </location>
</feature>